<sequence length="320" mass="34654">MPRFTVAAIYEQTWNSSSFKRYSECKFTLQAQDGLGLLLTISKMNIRRDPKGNCIDNVTVKESNGKKTRFCYSPKDVPRSFSDPSQLKITIKLEHFAPLPTVDDTLHIAMVATQTKECTGSRLEMRCESFVSNSCIDKSFLNDGIVNCPNCKDEPRCEQEPPEPIFTAYNSTEKLVLTAFVSLLTTALAFGICFLCIYKSRRMMPQFPRGATTDSSSSGGGGTRDNVGRTGRGRMGHGGRTSVVAGVHSVELRGSSSDLRPTAPPALEEKDLPPSYDALFPTTTAVASSASGPGPMTVSTATSPTIPKTGLDRDEAGLAK</sequence>
<evidence type="ECO:0000256" key="3">
    <source>
        <dbReference type="SAM" id="MobiDB-lite"/>
    </source>
</evidence>
<evidence type="ECO:0000256" key="4">
    <source>
        <dbReference type="SAM" id="Phobius"/>
    </source>
</evidence>
<organism evidence="5 6">
    <name type="scientific">Anopheles dirus</name>
    <dbReference type="NCBI Taxonomy" id="7168"/>
    <lineage>
        <taxon>Eukaryota</taxon>
        <taxon>Metazoa</taxon>
        <taxon>Ecdysozoa</taxon>
        <taxon>Arthropoda</taxon>
        <taxon>Hexapoda</taxon>
        <taxon>Insecta</taxon>
        <taxon>Pterygota</taxon>
        <taxon>Neoptera</taxon>
        <taxon>Endopterygota</taxon>
        <taxon>Diptera</taxon>
        <taxon>Nematocera</taxon>
        <taxon>Culicoidea</taxon>
        <taxon>Culicidae</taxon>
        <taxon>Anophelinae</taxon>
        <taxon>Anopheles</taxon>
    </lineage>
</organism>
<dbReference type="AlphaFoldDB" id="A0A182NQ82"/>
<protein>
    <recommendedName>
        <fullName evidence="7">CUB domain-containing protein</fullName>
    </recommendedName>
</protein>
<keyword evidence="4" id="KW-0812">Transmembrane</keyword>
<comment type="caution">
    <text evidence="2">Lacks conserved residue(s) required for the propagation of feature annotation.</text>
</comment>
<evidence type="ECO:0000256" key="1">
    <source>
        <dbReference type="ARBA" id="ARBA00023157"/>
    </source>
</evidence>
<dbReference type="VEuPathDB" id="VectorBase:ADIR009817"/>
<dbReference type="EnsemblMetazoa" id="ADIR009817-RA">
    <property type="protein sequence ID" value="ADIR009817-PA"/>
    <property type="gene ID" value="ADIR009817"/>
</dbReference>
<accession>A0A182NQ82</accession>
<dbReference type="InterPro" id="IPR002172">
    <property type="entry name" value="LDrepeatLR_classA_rpt"/>
</dbReference>
<feature type="region of interest" description="Disordered" evidence="3">
    <location>
        <begin position="208"/>
        <end position="241"/>
    </location>
</feature>
<keyword evidence="4" id="KW-0472">Membrane</keyword>
<feature type="region of interest" description="Disordered" evidence="3">
    <location>
        <begin position="253"/>
        <end position="320"/>
    </location>
</feature>
<feature type="compositionally biased region" description="Polar residues" evidence="3">
    <location>
        <begin position="281"/>
        <end position="306"/>
    </location>
</feature>
<feature type="transmembrane region" description="Helical" evidence="4">
    <location>
        <begin position="175"/>
        <end position="198"/>
    </location>
</feature>
<feature type="compositionally biased region" description="Basic and acidic residues" evidence="3">
    <location>
        <begin position="310"/>
        <end position="320"/>
    </location>
</feature>
<proteinExistence type="predicted"/>
<evidence type="ECO:0000256" key="2">
    <source>
        <dbReference type="PROSITE-ProRule" id="PRU00124"/>
    </source>
</evidence>
<dbReference type="Proteomes" id="UP000075884">
    <property type="component" value="Unassembled WGS sequence"/>
</dbReference>
<keyword evidence="4" id="KW-1133">Transmembrane helix</keyword>
<evidence type="ECO:0008006" key="7">
    <source>
        <dbReference type="Google" id="ProtNLM"/>
    </source>
</evidence>
<evidence type="ECO:0000313" key="5">
    <source>
        <dbReference type="EnsemblMetazoa" id="ADIR009817-PA"/>
    </source>
</evidence>
<dbReference type="PROSITE" id="PS50068">
    <property type="entry name" value="LDLRA_2"/>
    <property type="match status" value="1"/>
</dbReference>
<reference evidence="6" key="1">
    <citation type="submission" date="2013-03" db="EMBL/GenBank/DDBJ databases">
        <title>The Genome Sequence of Anopheles dirus WRAIR2.</title>
        <authorList>
            <consortium name="The Broad Institute Genomics Platform"/>
            <person name="Neafsey D.E."/>
            <person name="Walton C."/>
            <person name="Walker B."/>
            <person name="Young S.K."/>
            <person name="Zeng Q."/>
            <person name="Gargeya S."/>
            <person name="Fitzgerald M."/>
            <person name="Haas B."/>
            <person name="Abouelleil A."/>
            <person name="Allen A.W."/>
            <person name="Alvarado L."/>
            <person name="Arachchi H.M."/>
            <person name="Berlin A.M."/>
            <person name="Chapman S.B."/>
            <person name="Gainer-Dewar J."/>
            <person name="Goldberg J."/>
            <person name="Griggs A."/>
            <person name="Gujja S."/>
            <person name="Hansen M."/>
            <person name="Howarth C."/>
            <person name="Imamovic A."/>
            <person name="Ireland A."/>
            <person name="Larimer J."/>
            <person name="McCowan C."/>
            <person name="Murphy C."/>
            <person name="Pearson M."/>
            <person name="Poon T.W."/>
            <person name="Priest M."/>
            <person name="Roberts A."/>
            <person name="Saif S."/>
            <person name="Shea T."/>
            <person name="Sisk P."/>
            <person name="Sykes S."/>
            <person name="Wortman J."/>
            <person name="Nusbaum C."/>
            <person name="Birren B."/>
        </authorList>
    </citation>
    <scope>NUCLEOTIDE SEQUENCE [LARGE SCALE GENOMIC DNA]</scope>
    <source>
        <strain evidence="6">WRAIR2</strain>
    </source>
</reference>
<keyword evidence="6" id="KW-1185">Reference proteome</keyword>
<evidence type="ECO:0000313" key="6">
    <source>
        <dbReference type="Proteomes" id="UP000075884"/>
    </source>
</evidence>
<reference evidence="5" key="2">
    <citation type="submission" date="2020-05" db="UniProtKB">
        <authorList>
            <consortium name="EnsemblMetazoa"/>
        </authorList>
    </citation>
    <scope>IDENTIFICATION</scope>
    <source>
        <strain evidence="5">WRAIR2</strain>
    </source>
</reference>
<keyword evidence="1" id="KW-1015">Disulfide bond</keyword>
<name>A0A182NQ82_9DIPT</name>